<evidence type="ECO:0008006" key="3">
    <source>
        <dbReference type="Google" id="ProtNLM"/>
    </source>
</evidence>
<evidence type="ECO:0000313" key="2">
    <source>
        <dbReference type="Proteomes" id="UP000515947"/>
    </source>
</evidence>
<dbReference type="AlphaFoldDB" id="A0A7G9R8U9"/>
<evidence type="ECO:0000313" key="1">
    <source>
        <dbReference type="EMBL" id="QNN52024.1"/>
    </source>
</evidence>
<accession>A0A7G9R8U9</accession>
<reference evidence="1 2" key="1">
    <citation type="submission" date="2020-08" db="EMBL/GenBank/DDBJ databases">
        <title>Genome sequence of Nocardioides mesophilus KACC 16243T.</title>
        <authorList>
            <person name="Hyun D.-W."/>
            <person name="Bae J.-W."/>
        </authorList>
    </citation>
    <scope>NUCLEOTIDE SEQUENCE [LARGE SCALE GENOMIC DNA]</scope>
    <source>
        <strain evidence="1 2">KACC 16243</strain>
    </source>
</reference>
<gene>
    <name evidence="1" type="ORF">H9L09_16115</name>
</gene>
<dbReference type="Proteomes" id="UP000515947">
    <property type="component" value="Chromosome"/>
</dbReference>
<keyword evidence="2" id="KW-1185">Reference proteome</keyword>
<sequence length="222" mass="25358">MSENVWEPTEEDRAFLDVYGPWDPLAPAELQRLMAGFEPPWWVVGGHAIEAFTGVRRVHEDIDLVVFADDVQALRAQLGGTFHLWGMNDGTMRVIDERHPDPVHPLCQIWMRVDASSPWRVDCILNPSAEGRWQSRHDDSFVADLDEVTWVAADGIRYLDPAITLLFKARQQRPKDAIDLANTWPLLPPERRAWLRDAVAHRYPDHPWTERLRSEPGVGTGG</sequence>
<organism evidence="1 2">
    <name type="scientific">Nocardioides mesophilus</name>
    <dbReference type="NCBI Taxonomy" id="433659"/>
    <lineage>
        <taxon>Bacteria</taxon>
        <taxon>Bacillati</taxon>
        <taxon>Actinomycetota</taxon>
        <taxon>Actinomycetes</taxon>
        <taxon>Propionibacteriales</taxon>
        <taxon>Nocardioidaceae</taxon>
        <taxon>Nocardioides</taxon>
    </lineage>
</organism>
<dbReference type="RefSeq" id="WP_187577867.1">
    <property type="nucleotide sequence ID" value="NZ_CP060713.1"/>
</dbReference>
<dbReference type="Gene3D" id="3.30.460.40">
    <property type="match status" value="1"/>
</dbReference>
<dbReference type="EMBL" id="CP060713">
    <property type="protein sequence ID" value="QNN52024.1"/>
    <property type="molecule type" value="Genomic_DNA"/>
</dbReference>
<dbReference type="KEGG" id="nmes:H9L09_16115"/>
<dbReference type="SUPFAM" id="SSF81301">
    <property type="entry name" value="Nucleotidyltransferase"/>
    <property type="match status" value="1"/>
</dbReference>
<dbReference type="InterPro" id="IPR043519">
    <property type="entry name" value="NT_sf"/>
</dbReference>
<protein>
    <recommendedName>
        <fullName evidence="3">Amino acid transporter</fullName>
    </recommendedName>
</protein>
<proteinExistence type="predicted"/>
<name>A0A7G9R8U9_9ACTN</name>